<dbReference type="KEGG" id="tig:THII_1635"/>
<sequence>MQTISFLKACQDLAHLMQQVNDDHEPIKVEHPEKNAVVLISEQDYQGLMETLYLLSHPVNAEKLLQAVTRKPEEAMEWSQVKSTLEL</sequence>
<dbReference type="InterPro" id="IPR051405">
    <property type="entry name" value="phD/YefM_antitoxin"/>
</dbReference>
<dbReference type="PANTHER" id="PTHR33713:SF6">
    <property type="entry name" value="ANTITOXIN YEFM"/>
    <property type="match status" value="1"/>
</dbReference>
<dbReference type="InterPro" id="IPR006442">
    <property type="entry name" value="Antitoxin_Phd/YefM"/>
</dbReference>
<dbReference type="Gene3D" id="6.10.250.330">
    <property type="match status" value="1"/>
</dbReference>
<dbReference type="OrthoDB" id="9802003at2"/>
<dbReference type="Gene3D" id="3.40.1620.10">
    <property type="entry name" value="YefM-like domain"/>
    <property type="match status" value="1"/>
</dbReference>
<comment type="function">
    <text evidence="2">Antitoxin component of a type II toxin-antitoxin (TA) system.</text>
</comment>
<organism evidence="3 4">
    <name type="scientific">Thioploca ingrica</name>
    <dbReference type="NCBI Taxonomy" id="40754"/>
    <lineage>
        <taxon>Bacteria</taxon>
        <taxon>Pseudomonadati</taxon>
        <taxon>Pseudomonadota</taxon>
        <taxon>Gammaproteobacteria</taxon>
        <taxon>Thiotrichales</taxon>
        <taxon>Thiotrichaceae</taxon>
        <taxon>Thioploca</taxon>
    </lineage>
</organism>
<dbReference type="HOGENOM" id="CLU_155837_1_1_6"/>
<protein>
    <recommendedName>
        <fullName evidence="2">Antitoxin</fullName>
    </recommendedName>
</protein>
<reference evidence="3 4" key="1">
    <citation type="journal article" date="2014" name="ISME J.">
        <title>Ecophysiology of Thioploca ingrica as revealed by the complete genome sequence supplemented with proteomic evidence.</title>
        <authorList>
            <person name="Kojima H."/>
            <person name="Ogura Y."/>
            <person name="Yamamoto N."/>
            <person name="Togashi T."/>
            <person name="Mori H."/>
            <person name="Watanabe T."/>
            <person name="Nemoto F."/>
            <person name="Kurokawa K."/>
            <person name="Hayashi T."/>
            <person name="Fukui M."/>
        </authorList>
    </citation>
    <scope>NUCLEOTIDE SEQUENCE [LARGE SCALE GENOMIC DNA]</scope>
</reference>
<comment type="similarity">
    <text evidence="1 2">Belongs to the phD/YefM antitoxin family.</text>
</comment>
<accession>A0A090AK01</accession>
<dbReference type="SUPFAM" id="SSF143120">
    <property type="entry name" value="YefM-like"/>
    <property type="match status" value="1"/>
</dbReference>
<keyword evidence="4" id="KW-1185">Reference proteome</keyword>
<evidence type="ECO:0000256" key="2">
    <source>
        <dbReference type="RuleBase" id="RU362080"/>
    </source>
</evidence>
<dbReference type="Proteomes" id="UP000031623">
    <property type="component" value="Chromosome"/>
</dbReference>
<evidence type="ECO:0000256" key="1">
    <source>
        <dbReference type="ARBA" id="ARBA00009981"/>
    </source>
</evidence>
<dbReference type="AlphaFoldDB" id="A0A090AK01"/>
<evidence type="ECO:0000313" key="4">
    <source>
        <dbReference type="Proteomes" id="UP000031623"/>
    </source>
</evidence>
<name>A0A090AK01_9GAMM</name>
<dbReference type="EMBL" id="AP014633">
    <property type="protein sequence ID" value="BAP55932.1"/>
    <property type="molecule type" value="Genomic_DNA"/>
</dbReference>
<dbReference type="Pfam" id="PF02604">
    <property type="entry name" value="PhdYeFM_antitox"/>
    <property type="match status" value="1"/>
</dbReference>
<dbReference type="PANTHER" id="PTHR33713">
    <property type="entry name" value="ANTITOXIN YAFN-RELATED"/>
    <property type="match status" value="1"/>
</dbReference>
<dbReference type="STRING" id="40754.THII_1635"/>
<dbReference type="InterPro" id="IPR036165">
    <property type="entry name" value="YefM-like_sf"/>
</dbReference>
<proteinExistence type="inferred from homology"/>
<gene>
    <name evidence="3" type="ORF">THII_1635</name>
</gene>
<evidence type="ECO:0000313" key="3">
    <source>
        <dbReference type="EMBL" id="BAP55932.1"/>
    </source>
</evidence>